<feature type="region of interest" description="Disordered" evidence="1">
    <location>
        <begin position="83"/>
        <end position="110"/>
    </location>
</feature>
<dbReference type="EMBL" id="CM027681">
    <property type="protein sequence ID" value="KAG0544728.1"/>
    <property type="molecule type" value="Genomic_DNA"/>
</dbReference>
<proteinExistence type="predicted"/>
<sequence length="118" mass="12731">MPYRRRLLPFPPSLPRSSSVVRWQRRASAPAVQAEPPVVTAPGRLLPLSLLPSMCCLSRGGARAPLARRCSGDALANSPLLLRSPRCTSSSFPPPSHASSPENPACETCKSSRHLCKF</sequence>
<dbReference type="AlphaFoldDB" id="A0A921RRX0"/>
<comment type="caution">
    <text evidence="2">The sequence shown here is derived from an EMBL/GenBank/DDBJ whole genome shotgun (WGS) entry which is preliminary data.</text>
</comment>
<dbReference type="Proteomes" id="UP000807115">
    <property type="component" value="Chromosome 2"/>
</dbReference>
<gene>
    <name evidence="2" type="ORF">BDA96_02G301400</name>
</gene>
<reference evidence="2" key="2">
    <citation type="submission" date="2020-10" db="EMBL/GenBank/DDBJ databases">
        <authorList>
            <person name="Cooper E.A."/>
            <person name="Brenton Z.W."/>
            <person name="Flinn B.S."/>
            <person name="Jenkins J."/>
            <person name="Shu S."/>
            <person name="Flowers D."/>
            <person name="Luo F."/>
            <person name="Wang Y."/>
            <person name="Xia P."/>
            <person name="Barry K."/>
            <person name="Daum C."/>
            <person name="Lipzen A."/>
            <person name="Yoshinaga Y."/>
            <person name="Schmutz J."/>
            <person name="Saski C."/>
            <person name="Vermerris W."/>
            <person name="Kresovich S."/>
        </authorList>
    </citation>
    <scope>NUCLEOTIDE SEQUENCE</scope>
</reference>
<evidence type="ECO:0000313" key="3">
    <source>
        <dbReference type="Proteomes" id="UP000807115"/>
    </source>
</evidence>
<evidence type="ECO:0000256" key="1">
    <source>
        <dbReference type="SAM" id="MobiDB-lite"/>
    </source>
</evidence>
<dbReference type="Gramene" id="EER99293">
    <property type="protein sequence ID" value="EER99293"/>
    <property type="gene ID" value="SORBI_3002G286300"/>
</dbReference>
<protein>
    <submittedName>
        <fullName evidence="2">Uncharacterized protein</fullName>
    </submittedName>
</protein>
<name>A0A921RRX0_SORBI</name>
<reference evidence="2" key="1">
    <citation type="journal article" date="2019" name="BMC Genomics">
        <title>A new reference genome for Sorghum bicolor reveals high levels of sequence similarity between sweet and grain genotypes: implications for the genetics of sugar metabolism.</title>
        <authorList>
            <person name="Cooper E.A."/>
            <person name="Brenton Z.W."/>
            <person name="Flinn B.S."/>
            <person name="Jenkins J."/>
            <person name="Shu S."/>
            <person name="Flowers D."/>
            <person name="Luo F."/>
            <person name="Wang Y."/>
            <person name="Xia P."/>
            <person name="Barry K."/>
            <person name="Daum C."/>
            <person name="Lipzen A."/>
            <person name="Yoshinaga Y."/>
            <person name="Schmutz J."/>
            <person name="Saski C."/>
            <person name="Vermerris W."/>
            <person name="Kresovich S."/>
        </authorList>
    </citation>
    <scope>NUCLEOTIDE SEQUENCE</scope>
</reference>
<organism evidence="2 3">
    <name type="scientific">Sorghum bicolor</name>
    <name type="common">Sorghum</name>
    <name type="synonym">Sorghum vulgare</name>
    <dbReference type="NCBI Taxonomy" id="4558"/>
    <lineage>
        <taxon>Eukaryota</taxon>
        <taxon>Viridiplantae</taxon>
        <taxon>Streptophyta</taxon>
        <taxon>Embryophyta</taxon>
        <taxon>Tracheophyta</taxon>
        <taxon>Spermatophyta</taxon>
        <taxon>Magnoliopsida</taxon>
        <taxon>Liliopsida</taxon>
        <taxon>Poales</taxon>
        <taxon>Poaceae</taxon>
        <taxon>PACMAD clade</taxon>
        <taxon>Panicoideae</taxon>
        <taxon>Andropogonodae</taxon>
        <taxon>Andropogoneae</taxon>
        <taxon>Sorghinae</taxon>
        <taxon>Sorghum</taxon>
    </lineage>
</organism>
<accession>A0A921RRX0</accession>
<evidence type="ECO:0000313" key="2">
    <source>
        <dbReference type="EMBL" id="KAG0544728.1"/>
    </source>
</evidence>